<evidence type="ECO:0000256" key="9">
    <source>
        <dbReference type="ARBA" id="ARBA00022989"/>
    </source>
</evidence>
<evidence type="ECO:0000256" key="6">
    <source>
        <dbReference type="ARBA" id="ARBA00022679"/>
    </source>
</evidence>
<dbReference type="SUPFAM" id="SSF55874">
    <property type="entry name" value="ATPase domain of HSP90 chaperone/DNA topoisomerase II/histidine kinase"/>
    <property type="match status" value="1"/>
</dbReference>
<evidence type="ECO:0000313" key="14">
    <source>
        <dbReference type="EMBL" id="BAV34300.1"/>
    </source>
</evidence>
<feature type="coiled-coil region" evidence="11">
    <location>
        <begin position="321"/>
        <end position="355"/>
    </location>
</feature>
<evidence type="ECO:0000256" key="1">
    <source>
        <dbReference type="ARBA" id="ARBA00000085"/>
    </source>
</evidence>
<dbReference type="AlphaFoldDB" id="A0A1B4XHK8"/>
<keyword evidence="5" id="KW-0597">Phosphoprotein</keyword>
<dbReference type="PROSITE" id="PS50109">
    <property type="entry name" value="HIS_KIN"/>
    <property type="match status" value="1"/>
</dbReference>
<dbReference type="InterPro" id="IPR004358">
    <property type="entry name" value="Sig_transdc_His_kin-like_C"/>
</dbReference>
<dbReference type="SUPFAM" id="SSF47384">
    <property type="entry name" value="Homodimeric domain of signal transducing histidine kinase"/>
    <property type="match status" value="1"/>
</dbReference>
<dbReference type="FunFam" id="3.30.565.10:FF:000006">
    <property type="entry name" value="Sensor histidine kinase WalK"/>
    <property type="match status" value="1"/>
</dbReference>
<evidence type="ECO:0000256" key="5">
    <source>
        <dbReference type="ARBA" id="ARBA00022553"/>
    </source>
</evidence>
<dbReference type="OrthoDB" id="9808408at2"/>
<accession>A0A1B4XHK8</accession>
<evidence type="ECO:0000256" key="2">
    <source>
        <dbReference type="ARBA" id="ARBA00004651"/>
    </source>
</evidence>
<dbReference type="PANTHER" id="PTHR42878">
    <property type="entry name" value="TWO-COMPONENT HISTIDINE KINASE"/>
    <property type="match status" value="1"/>
</dbReference>
<keyword evidence="8" id="KW-0418">Kinase</keyword>
<reference evidence="14 15" key="1">
    <citation type="submission" date="2015-05" db="EMBL/GenBank/DDBJ databases">
        <title>Complete genome sequence of a sulfur-oxidizing gammaproteobacterium strain HA5.</title>
        <authorList>
            <person name="Miura A."/>
            <person name="Kojima H."/>
            <person name="Fukui M."/>
        </authorList>
    </citation>
    <scope>NUCLEOTIDE SEQUENCE [LARGE SCALE GENOMIC DNA]</scope>
    <source>
        <strain evidence="14 15">HA5</strain>
    </source>
</reference>
<feature type="transmembrane region" description="Helical" evidence="12">
    <location>
        <begin position="300"/>
        <end position="318"/>
    </location>
</feature>
<feature type="domain" description="Histidine kinase" evidence="13">
    <location>
        <begin position="362"/>
        <end position="577"/>
    </location>
</feature>
<evidence type="ECO:0000256" key="8">
    <source>
        <dbReference type="ARBA" id="ARBA00022777"/>
    </source>
</evidence>
<keyword evidence="15" id="KW-1185">Reference proteome</keyword>
<dbReference type="CDD" id="cd00082">
    <property type="entry name" value="HisKA"/>
    <property type="match status" value="1"/>
</dbReference>
<dbReference type="Proteomes" id="UP000243180">
    <property type="component" value="Chromosome"/>
</dbReference>
<evidence type="ECO:0000259" key="13">
    <source>
        <dbReference type="PROSITE" id="PS50109"/>
    </source>
</evidence>
<sequence>MAVLKKLRDAGESLIARAPVRWMLLLLVSAAVIATAAGSYREIDRELTAVALLRRETVAKITAVTIAEKFGRVVDVAISLSTRVHFRNLVAQGQWSEAIEIMRTVPQDLPHIERLFLTDTRGTLMADMPALPQVRGVNFAFRDWYQGVSRDWRPYVSPVYTRAAPPQINVFAVAAPIRNAGGGVAGILVLQIRAESLLEWINAIDTGRKGFVYLVDSKGQLAFHSRHPDRPEIVDLSGIPVVGKLLHGEHGVETGLDPVENEEAIVAYAPVPGYGWGVVSHQPLHASLAYITKEAQLRRLLTGYGFILALCALAIYMASRIASERRRAEDDRRMKSELERRVAERTHQLDAANKELEAFSYAVSHDLRAPLRSIDGFGQALIEDCADRLDEQGHQHLQRIRNATQRMGMLIDDLLMLSRVTRTEMRRELTDLTQTARSVIAGLEIVEPGHKVECQVQERMVADSDPHLIRIVLENLLGNAWKFTQRTNPARIQVGSTTDDAGTPVYFVRDNGVGFDMTYADKLFGAFQRLHAASDFPGTGIGLATVQRIIHRHGGRVWAEGETGKGASFYFTLGPSTRSSPQENPA</sequence>
<keyword evidence="10 12" id="KW-0472">Membrane</keyword>
<dbReference type="EC" id="2.7.13.3" evidence="3"/>
<evidence type="ECO:0000313" key="15">
    <source>
        <dbReference type="Proteomes" id="UP000243180"/>
    </source>
</evidence>
<dbReference type="EMBL" id="AP014879">
    <property type="protein sequence ID" value="BAV34300.1"/>
    <property type="molecule type" value="Genomic_DNA"/>
</dbReference>
<dbReference type="PRINTS" id="PR00344">
    <property type="entry name" value="BCTRLSENSOR"/>
</dbReference>
<protein>
    <recommendedName>
        <fullName evidence="3">histidine kinase</fullName>
        <ecNumber evidence="3">2.7.13.3</ecNumber>
    </recommendedName>
</protein>
<gene>
    <name evidence="14" type="ORF">SCL_2009</name>
</gene>
<dbReference type="InterPro" id="IPR003661">
    <property type="entry name" value="HisK_dim/P_dom"/>
</dbReference>
<comment type="subcellular location">
    <subcellularLocation>
        <location evidence="2">Cell membrane</location>
        <topology evidence="2">Multi-pass membrane protein</topology>
    </subcellularLocation>
</comment>
<dbReference type="GO" id="GO:0030295">
    <property type="term" value="F:protein kinase activator activity"/>
    <property type="evidence" value="ECO:0007669"/>
    <property type="project" value="TreeGrafter"/>
</dbReference>
<keyword evidence="11" id="KW-0175">Coiled coil</keyword>
<dbReference type="KEGG" id="slim:SCL_2009"/>
<dbReference type="InterPro" id="IPR029151">
    <property type="entry name" value="Sensor-like_sf"/>
</dbReference>
<feature type="transmembrane region" description="Helical" evidence="12">
    <location>
        <begin position="20"/>
        <end position="40"/>
    </location>
</feature>
<dbReference type="FunFam" id="1.10.287.130:FF:000070">
    <property type="entry name" value="Histidine kinase sensor protein"/>
    <property type="match status" value="1"/>
</dbReference>
<evidence type="ECO:0000256" key="11">
    <source>
        <dbReference type="SAM" id="Coils"/>
    </source>
</evidence>
<dbReference type="InterPro" id="IPR050351">
    <property type="entry name" value="BphY/WalK/GraS-like"/>
</dbReference>
<dbReference type="InterPro" id="IPR033479">
    <property type="entry name" value="dCache_1"/>
</dbReference>
<dbReference type="InterPro" id="IPR036890">
    <property type="entry name" value="HATPase_C_sf"/>
</dbReference>
<dbReference type="CDD" id="cd18773">
    <property type="entry name" value="PDC1_HK_sensor"/>
    <property type="match status" value="1"/>
</dbReference>
<dbReference type="Gene3D" id="3.30.565.10">
    <property type="entry name" value="Histidine kinase-like ATPase, C-terminal domain"/>
    <property type="match status" value="1"/>
</dbReference>
<dbReference type="Pfam" id="PF00512">
    <property type="entry name" value="HisKA"/>
    <property type="match status" value="1"/>
</dbReference>
<dbReference type="Pfam" id="PF02518">
    <property type="entry name" value="HATPase_c"/>
    <property type="match status" value="1"/>
</dbReference>
<dbReference type="GO" id="GO:0005886">
    <property type="term" value="C:plasma membrane"/>
    <property type="evidence" value="ECO:0007669"/>
    <property type="project" value="UniProtKB-SubCell"/>
</dbReference>
<evidence type="ECO:0000256" key="3">
    <source>
        <dbReference type="ARBA" id="ARBA00012438"/>
    </source>
</evidence>
<dbReference type="InterPro" id="IPR005467">
    <property type="entry name" value="His_kinase_dom"/>
</dbReference>
<evidence type="ECO:0000256" key="7">
    <source>
        <dbReference type="ARBA" id="ARBA00022692"/>
    </source>
</evidence>
<name>A0A1B4XHK8_9GAMM</name>
<dbReference type="InterPro" id="IPR003594">
    <property type="entry name" value="HATPase_dom"/>
</dbReference>
<dbReference type="SUPFAM" id="SSF103190">
    <property type="entry name" value="Sensory domain-like"/>
    <property type="match status" value="1"/>
</dbReference>
<organism evidence="14 15">
    <name type="scientific">Sulfuricaulis limicola</name>
    <dbReference type="NCBI Taxonomy" id="1620215"/>
    <lineage>
        <taxon>Bacteria</taxon>
        <taxon>Pseudomonadati</taxon>
        <taxon>Pseudomonadota</taxon>
        <taxon>Gammaproteobacteria</taxon>
        <taxon>Acidiferrobacterales</taxon>
        <taxon>Acidiferrobacteraceae</taxon>
        <taxon>Sulfuricaulis</taxon>
    </lineage>
</organism>
<dbReference type="RefSeq" id="WP_096361060.1">
    <property type="nucleotide sequence ID" value="NZ_AP014879.1"/>
</dbReference>
<dbReference type="Pfam" id="PF02743">
    <property type="entry name" value="dCache_1"/>
    <property type="match status" value="1"/>
</dbReference>
<keyword evidence="9 12" id="KW-1133">Transmembrane helix</keyword>
<proteinExistence type="predicted"/>
<evidence type="ECO:0000256" key="12">
    <source>
        <dbReference type="SAM" id="Phobius"/>
    </source>
</evidence>
<keyword evidence="6" id="KW-0808">Transferase</keyword>
<dbReference type="GO" id="GO:0007234">
    <property type="term" value="P:osmosensory signaling via phosphorelay pathway"/>
    <property type="evidence" value="ECO:0007669"/>
    <property type="project" value="TreeGrafter"/>
</dbReference>
<comment type="catalytic activity">
    <reaction evidence="1">
        <text>ATP + protein L-histidine = ADP + protein N-phospho-L-histidine.</text>
        <dbReference type="EC" id="2.7.13.3"/>
    </reaction>
</comment>
<dbReference type="SMART" id="SM00387">
    <property type="entry name" value="HATPase_c"/>
    <property type="match status" value="1"/>
</dbReference>
<dbReference type="InterPro" id="IPR036097">
    <property type="entry name" value="HisK_dim/P_sf"/>
</dbReference>
<keyword evidence="7 12" id="KW-0812">Transmembrane</keyword>
<dbReference type="CDD" id="cd18774">
    <property type="entry name" value="PDC2_HK_sensor"/>
    <property type="match status" value="1"/>
</dbReference>
<dbReference type="InParanoid" id="A0A1B4XHK8"/>
<dbReference type="Gene3D" id="3.30.450.20">
    <property type="entry name" value="PAS domain"/>
    <property type="match status" value="2"/>
</dbReference>
<evidence type="ECO:0000256" key="4">
    <source>
        <dbReference type="ARBA" id="ARBA00022475"/>
    </source>
</evidence>
<dbReference type="Gene3D" id="1.10.287.130">
    <property type="match status" value="1"/>
</dbReference>
<dbReference type="GO" id="GO:0000156">
    <property type="term" value="F:phosphorelay response regulator activity"/>
    <property type="evidence" value="ECO:0007669"/>
    <property type="project" value="TreeGrafter"/>
</dbReference>
<evidence type="ECO:0000256" key="10">
    <source>
        <dbReference type="ARBA" id="ARBA00023136"/>
    </source>
</evidence>
<dbReference type="PANTHER" id="PTHR42878:SF15">
    <property type="entry name" value="BACTERIOPHYTOCHROME"/>
    <property type="match status" value="1"/>
</dbReference>
<keyword evidence="4" id="KW-1003">Cell membrane</keyword>
<dbReference type="GO" id="GO:0000155">
    <property type="term" value="F:phosphorelay sensor kinase activity"/>
    <property type="evidence" value="ECO:0007669"/>
    <property type="project" value="InterPro"/>
</dbReference>
<dbReference type="SMART" id="SM00388">
    <property type="entry name" value="HisKA"/>
    <property type="match status" value="1"/>
</dbReference>